<feature type="compositionally biased region" description="Low complexity" evidence="1">
    <location>
        <begin position="19"/>
        <end position="29"/>
    </location>
</feature>
<gene>
    <name evidence="3" type="ORF">D0T12_17040</name>
</gene>
<feature type="region of interest" description="Disordered" evidence="1">
    <location>
        <begin position="1"/>
        <end position="29"/>
    </location>
</feature>
<feature type="transmembrane region" description="Helical" evidence="2">
    <location>
        <begin position="54"/>
        <end position="74"/>
    </location>
</feature>
<accession>A0A372GFN7</accession>
<feature type="transmembrane region" description="Helical" evidence="2">
    <location>
        <begin position="215"/>
        <end position="235"/>
    </location>
</feature>
<keyword evidence="2" id="KW-0812">Transmembrane</keyword>
<evidence type="ECO:0000256" key="1">
    <source>
        <dbReference type="SAM" id="MobiDB-lite"/>
    </source>
</evidence>
<keyword evidence="4" id="KW-1185">Reference proteome</keyword>
<name>A0A372GFN7_9ACTN</name>
<evidence type="ECO:0000313" key="3">
    <source>
        <dbReference type="EMBL" id="RFS83909.1"/>
    </source>
</evidence>
<organism evidence="3 4">
    <name type="scientific">Actinomadura spongiicola</name>
    <dbReference type="NCBI Taxonomy" id="2303421"/>
    <lineage>
        <taxon>Bacteria</taxon>
        <taxon>Bacillati</taxon>
        <taxon>Actinomycetota</taxon>
        <taxon>Actinomycetes</taxon>
        <taxon>Streptosporangiales</taxon>
        <taxon>Thermomonosporaceae</taxon>
        <taxon>Actinomadura</taxon>
    </lineage>
</organism>
<evidence type="ECO:0000313" key="4">
    <source>
        <dbReference type="Proteomes" id="UP000262882"/>
    </source>
</evidence>
<feature type="transmembrane region" description="Helical" evidence="2">
    <location>
        <begin position="102"/>
        <end position="128"/>
    </location>
</feature>
<dbReference type="OrthoDB" id="3297985at2"/>
<reference evidence="3 4" key="1">
    <citation type="submission" date="2018-08" db="EMBL/GenBank/DDBJ databases">
        <title>Actinomadura spongicola sp. nov., isolated from marine sponge Leucetta chagosensis.</title>
        <authorList>
            <person name="Li L."/>
            <person name="Lin H.W."/>
        </authorList>
    </citation>
    <scope>NUCLEOTIDE SEQUENCE [LARGE SCALE GENOMIC DNA]</scope>
    <source>
        <strain evidence="3 4">LHW52907</strain>
    </source>
</reference>
<dbReference type="EMBL" id="QVNQ01000005">
    <property type="protein sequence ID" value="RFS83909.1"/>
    <property type="molecule type" value="Genomic_DNA"/>
</dbReference>
<evidence type="ECO:0000256" key="2">
    <source>
        <dbReference type="SAM" id="Phobius"/>
    </source>
</evidence>
<sequence>MRVRGGGDARRDVAGQAPGRGVTGSVMSSVRGGGAGRAVRAEWTKLRTLPSTGWLLFALAGITVAVGAAVTGSVDTADCVTPAACEEDTPRLALSGVRLGQIAAIVLGVLAVGGEYATGTITATLAAVPRRGTVLAAKAAVVAGAVAAAGAVGVLAALAVGRGILPRNGFTAAHGYPPLSPLDGATARAAAGTVLYLVLVALLSLGVATALRDTAAATTAVLALLWIVPIVTRLVGDAAWRERLEKVAPMSAGLAVQSTRDLERLPIGPWPGLGVLAGYAAAAMLVGGVLFAVRDA</sequence>
<keyword evidence="2" id="KW-0472">Membrane</keyword>
<feature type="transmembrane region" description="Helical" evidence="2">
    <location>
        <begin position="140"/>
        <end position="165"/>
    </location>
</feature>
<feature type="transmembrane region" description="Helical" evidence="2">
    <location>
        <begin position="185"/>
        <end position="208"/>
    </location>
</feature>
<feature type="transmembrane region" description="Helical" evidence="2">
    <location>
        <begin position="270"/>
        <end position="293"/>
    </location>
</feature>
<proteinExistence type="predicted"/>
<protein>
    <submittedName>
        <fullName evidence="3">ABC transporter permease</fullName>
    </submittedName>
</protein>
<dbReference type="AlphaFoldDB" id="A0A372GFN7"/>
<keyword evidence="2" id="KW-1133">Transmembrane helix</keyword>
<comment type="caution">
    <text evidence="3">The sequence shown here is derived from an EMBL/GenBank/DDBJ whole genome shotgun (WGS) entry which is preliminary data.</text>
</comment>
<feature type="compositionally biased region" description="Basic and acidic residues" evidence="1">
    <location>
        <begin position="1"/>
        <end position="13"/>
    </location>
</feature>
<dbReference type="Proteomes" id="UP000262882">
    <property type="component" value="Unassembled WGS sequence"/>
</dbReference>